<keyword evidence="3 4" id="KW-0597">Phosphoprotein</keyword>
<dbReference type="NCBIfam" id="TIGR00229">
    <property type="entry name" value="sensory_box"/>
    <property type="match status" value="1"/>
</dbReference>
<dbReference type="Gene3D" id="3.30.450.20">
    <property type="entry name" value="PAS domain"/>
    <property type="match status" value="1"/>
</dbReference>
<comment type="caution">
    <text evidence="9">The sequence shown here is derived from an EMBL/GenBank/DDBJ whole genome shotgun (WGS) entry which is preliminary data.</text>
</comment>
<dbReference type="Pfam" id="PF08448">
    <property type="entry name" value="PAS_4"/>
    <property type="match status" value="1"/>
</dbReference>
<dbReference type="PANTHER" id="PTHR43065:SF42">
    <property type="entry name" value="TWO-COMPONENT SENSOR PPRA"/>
    <property type="match status" value="1"/>
</dbReference>
<accession>A0ABV1QGM1</accession>
<dbReference type="InterPro" id="IPR001789">
    <property type="entry name" value="Sig_transdc_resp-reg_receiver"/>
</dbReference>
<evidence type="ECO:0000313" key="9">
    <source>
        <dbReference type="EMBL" id="MER2248547.1"/>
    </source>
</evidence>
<dbReference type="SMART" id="SM00387">
    <property type="entry name" value="HATPase_c"/>
    <property type="match status" value="1"/>
</dbReference>
<feature type="domain" description="PAC" evidence="8">
    <location>
        <begin position="202"/>
        <end position="255"/>
    </location>
</feature>
<dbReference type="InterPro" id="IPR036097">
    <property type="entry name" value="HisK_dim/P_sf"/>
</dbReference>
<dbReference type="Pfam" id="PF02518">
    <property type="entry name" value="HATPase_c"/>
    <property type="match status" value="1"/>
</dbReference>
<dbReference type="PRINTS" id="PR00344">
    <property type="entry name" value="BCTRLSENSOR"/>
</dbReference>
<dbReference type="Pfam" id="PF00072">
    <property type="entry name" value="Response_reg"/>
    <property type="match status" value="2"/>
</dbReference>
<dbReference type="InterPro" id="IPR036890">
    <property type="entry name" value="HATPase_C_sf"/>
</dbReference>
<dbReference type="InterPro" id="IPR013656">
    <property type="entry name" value="PAS_4"/>
</dbReference>
<dbReference type="SUPFAM" id="SSF52172">
    <property type="entry name" value="CheY-like"/>
    <property type="match status" value="2"/>
</dbReference>
<dbReference type="SUPFAM" id="SSF55874">
    <property type="entry name" value="ATPase domain of HSP90 chaperone/DNA topoisomerase II/histidine kinase"/>
    <property type="match status" value="1"/>
</dbReference>
<gene>
    <name evidence="9" type="ORF">ABS772_01345</name>
</gene>
<evidence type="ECO:0000256" key="2">
    <source>
        <dbReference type="ARBA" id="ARBA00012438"/>
    </source>
</evidence>
<dbReference type="SUPFAM" id="SSF55785">
    <property type="entry name" value="PYP-like sensor domain (PAS domain)"/>
    <property type="match status" value="1"/>
</dbReference>
<dbReference type="InterPro" id="IPR005467">
    <property type="entry name" value="His_kinase_dom"/>
</dbReference>
<dbReference type="Gene3D" id="3.40.50.2300">
    <property type="match status" value="2"/>
</dbReference>
<dbReference type="InterPro" id="IPR000014">
    <property type="entry name" value="PAS"/>
</dbReference>
<evidence type="ECO:0000259" key="8">
    <source>
        <dbReference type="PROSITE" id="PS50113"/>
    </source>
</evidence>
<feature type="domain" description="PAS" evidence="7">
    <location>
        <begin position="131"/>
        <end position="201"/>
    </location>
</feature>
<evidence type="ECO:0000313" key="10">
    <source>
        <dbReference type="Proteomes" id="UP001480955"/>
    </source>
</evidence>
<dbReference type="InterPro" id="IPR003594">
    <property type="entry name" value="HATPase_dom"/>
</dbReference>
<dbReference type="InterPro" id="IPR011006">
    <property type="entry name" value="CheY-like_superfamily"/>
</dbReference>
<keyword evidence="10" id="KW-1185">Reference proteome</keyword>
<feature type="modified residue" description="4-aspartylphosphate" evidence="4">
    <location>
        <position position="558"/>
    </location>
</feature>
<dbReference type="Gene3D" id="3.30.565.10">
    <property type="entry name" value="Histidine kinase-like ATPase, C-terminal domain"/>
    <property type="match status" value="1"/>
</dbReference>
<dbReference type="Proteomes" id="UP001480955">
    <property type="component" value="Unassembled WGS sequence"/>
</dbReference>
<dbReference type="PROSITE" id="PS50110">
    <property type="entry name" value="RESPONSE_REGULATORY"/>
    <property type="match status" value="2"/>
</dbReference>
<comment type="catalytic activity">
    <reaction evidence="1">
        <text>ATP + protein L-histidine = ADP + protein N-phospho-L-histidine.</text>
        <dbReference type="EC" id="2.7.13.3"/>
    </reaction>
</comment>
<dbReference type="SMART" id="SM00448">
    <property type="entry name" value="REC"/>
    <property type="match status" value="2"/>
</dbReference>
<protein>
    <recommendedName>
        <fullName evidence="2">histidine kinase</fullName>
        <ecNumber evidence="2">2.7.13.3</ecNumber>
    </recommendedName>
</protein>
<dbReference type="Gene3D" id="1.10.287.130">
    <property type="match status" value="1"/>
</dbReference>
<feature type="domain" description="Response regulatory" evidence="6">
    <location>
        <begin position="508"/>
        <end position="618"/>
    </location>
</feature>
<dbReference type="CDD" id="cd00082">
    <property type="entry name" value="HisKA"/>
    <property type="match status" value="1"/>
</dbReference>
<dbReference type="InterPro" id="IPR004358">
    <property type="entry name" value="Sig_transdc_His_kin-like_C"/>
</dbReference>
<evidence type="ECO:0000259" key="7">
    <source>
        <dbReference type="PROSITE" id="PS50112"/>
    </source>
</evidence>
<evidence type="ECO:0000259" key="6">
    <source>
        <dbReference type="PROSITE" id="PS50110"/>
    </source>
</evidence>
<dbReference type="CDD" id="cd17569">
    <property type="entry name" value="REC_HupR-like"/>
    <property type="match status" value="1"/>
</dbReference>
<dbReference type="EMBL" id="JBELQE010000014">
    <property type="protein sequence ID" value="MER2248547.1"/>
    <property type="molecule type" value="Genomic_DNA"/>
</dbReference>
<dbReference type="PROSITE" id="PS50113">
    <property type="entry name" value="PAC"/>
    <property type="match status" value="1"/>
</dbReference>
<proteinExistence type="predicted"/>
<evidence type="ECO:0000256" key="4">
    <source>
        <dbReference type="PROSITE-ProRule" id="PRU00169"/>
    </source>
</evidence>
<dbReference type="SMART" id="SM00388">
    <property type="entry name" value="HisKA"/>
    <property type="match status" value="1"/>
</dbReference>
<evidence type="ECO:0000256" key="1">
    <source>
        <dbReference type="ARBA" id="ARBA00000085"/>
    </source>
</evidence>
<dbReference type="PROSITE" id="PS50109">
    <property type="entry name" value="HIS_KIN"/>
    <property type="match status" value="1"/>
</dbReference>
<organism evidence="9 10">
    <name type="scientific">Methylorubrum podarium</name>
    <dbReference type="NCBI Taxonomy" id="200476"/>
    <lineage>
        <taxon>Bacteria</taxon>
        <taxon>Pseudomonadati</taxon>
        <taxon>Pseudomonadota</taxon>
        <taxon>Alphaproteobacteria</taxon>
        <taxon>Hyphomicrobiales</taxon>
        <taxon>Methylobacteriaceae</taxon>
        <taxon>Methylorubrum</taxon>
    </lineage>
</organism>
<dbReference type="PANTHER" id="PTHR43065">
    <property type="entry name" value="SENSOR HISTIDINE KINASE"/>
    <property type="match status" value="1"/>
</dbReference>
<feature type="domain" description="Histidine kinase" evidence="5">
    <location>
        <begin position="268"/>
        <end position="486"/>
    </location>
</feature>
<feature type="domain" description="Response regulatory" evidence="6">
    <location>
        <begin position="5"/>
        <end position="119"/>
    </location>
</feature>
<dbReference type="InterPro" id="IPR035965">
    <property type="entry name" value="PAS-like_dom_sf"/>
</dbReference>
<dbReference type="EC" id="2.7.13.3" evidence="2"/>
<dbReference type="Pfam" id="PF00512">
    <property type="entry name" value="HisKA"/>
    <property type="match status" value="1"/>
</dbReference>
<feature type="modified residue" description="4-aspartylphosphate" evidence="4">
    <location>
        <position position="54"/>
    </location>
</feature>
<dbReference type="InterPro" id="IPR003661">
    <property type="entry name" value="HisK_dim/P_dom"/>
</dbReference>
<dbReference type="RefSeq" id="WP_350391769.1">
    <property type="nucleotide sequence ID" value="NZ_JBELQE010000014.1"/>
</dbReference>
<evidence type="ECO:0000256" key="3">
    <source>
        <dbReference type="ARBA" id="ARBA00022553"/>
    </source>
</evidence>
<dbReference type="PROSITE" id="PS50112">
    <property type="entry name" value="PAS"/>
    <property type="match status" value="1"/>
</dbReference>
<sequence length="622" mass="66146">MSKGTILAVDDEPDILIALEDLFEEEYRVLTSAKPEEALDILRSEPDIAVVVSDQRMPGMTGDALLAEARSFHEAQAILLTGYADISAVIAALNRGGIIGYVAKPWDPTLLRATVRNAYERHRLGRDLTTERALLRGLLDHAEEAISFKDATGRFVRLNARKAGLVGGTVEASLGRTEIEIADTPEAREAEAVDRRAIAAGEAGSTVIARGALGAERWSHIIRVPIRGGAGEVTHLATIERDVTEQKSLEARLRQSDKMQALGTLAGGIAHDFNNLLTAILGSLELVGPKIADQPRVKRLVDNATGAAQRGSALTKRLLSFSRSNDAHARPVDPNGLIEGMSALFGSSLGSLVRVERDLEPDMPFAQVDPDQLELAVLNLCINARDAMPDGGTITISTRRAEIHDDPDLKPGTYAVVTVADEGTGIPPEILERVCEPFFTTKAVGQGTGLGLAMVFGLAQQAGGRLRITSEVGQGTRIELALPRADGTAERTEAEVLPAVPTAASPARILVVDDDAEVRHVTASFLSDFGYSETEAADGRSALALLEQGHSFDLVVADLAMPGMTGVELATAIRQRFSGVPVLLLTGHAEAVQIPEDLPVMTKPFASAELAARVSQLLEAAV</sequence>
<dbReference type="InterPro" id="IPR000700">
    <property type="entry name" value="PAS-assoc_C"/>
</dbReference>
<evidence type="ECO:0000259" key="5">
    <source>
        <dbReference type="PROSITE" id="PS50109"/>
    </source>
</evidence>
<dbReference type="SUPFAM" id="SSF47384">
    <property type="entry name" value="Homodimeric domain of signal transducing histidine kinase"/>
    <property type="match status" value="1"/>
</dbReference>
<reference evidence="9 10" key="1">
    <citation type="submission" date="2024-06" db="EMBL/GenBank/DDBJ databases">
        <authorList>
            <person name="Campbell A.G."/>
        </authorList>
    </citation>
    <scope>NUCLEOTIDE SEQUENCE [LARGE SCALE GENOMIC DNA]</scope>
    <source>
        <strain evidence="9 10">EM12</strain>
    </source>
</reference>
<name>A0ABV1QGM1_9HYPH</name>